<feature type="domain" description="DUF7962" evidence="2">
    <location>
        <begin position="111"/>
        <end position="204"/>
    </location>
</feature>
<organism evidence="3 4">
    <name type="scientific">Aspergillus leporis</name>
    <dbReference type="NCBI Taxonomy" id="41062"/>
    <lineage>
        <taxon>Eukaryota</taxon>
        <taxon>Fungi</taxon>
        <taxon>Dikarya</taxon>
        <taxon>Ascomycota</taxon>
        <taxon>Pezizomycotina</taxon>
        <taxon>Eurotiomycetes</taxon>
        <taxon>Eurotiomycetidae</taxon>
        <taxon>Eurotiales</taxon>
        <taxon>Aspergillaceae</taxon>
        <taxon>Aspergillus</taxon>
        <taxon>Aspergillus subgen. Circumdati</taxon>
    </lineage>
</organism>
<evidence type="ECO:0000259" key="2">
    <source>
        <dbReference type="Pfam" id="PF25907"/>
    </source>
</evidence>
<dbReference type="OrthoDB" id="202840at2759"/>
<dbReference type="Pfam" id="PF13417">
    <property type="entry name" value="GST_N_3"/>
    <property type="match status" value="1"/>
</dbReference>
<dbReference type="Pfam" id="PF25907">
    <property type="entry name" value="DUF7962"/>
    <property type="match status" value="1"/>
</dbReference>
<evidence type="ECO:0000313" key="3">
    <source>
        <dbReference type="EMBL" id="KAB8068080.1"/>
    </source>
</evidence>
<reference evidence="3 4" key="1">
    <citation type="submission" date="2019-04" db="EMBL/GenBank/DDBJ databases">
        <title>Friends and foes A comparative genomics study of 23 Aspergillus species from section Flavi.</title>
        <authorList>
            <consortium name="DOE Joint Genome Institute"/>
            <person name="Kjaerbolling I."/>
            <person name="Vesth T."/>
            <person name="Frisvad J.C."/>
            <person name="Nybo J.L."/>
            <person name="Theobald S."/>
            <person name="Kildgaard S."/>
            <person name="Isbrandt T."/>
            <person name="Kuo A."/>
            <person name="Sato A."/>
            <person name="Lyhne E.K."/>
            <person name="Kogle M.E."/>
            <person name="Wiebenga A."/>
            <person name="Kun R.S."/>
            <person name="Lubbers R.J."/>
            <person name="Makela M.R."/>
            <person name="Barry K."/>
            <person name="Chovatia M."/>
            <person name="Clum A."/>
            <person name="Daum C."/>
            <person name="Haridas S."/>
            <person name="He G."/>
            <person name="LaButti K."/>
            <person name="Lipzen A."/>
            <person name="Mondo S."/>
            <person name="Riley R."/>
            <person name="Salamov A."/>
            <person name="Simmons B.A."/>
            <person name="Magnuson J.K."/>
            <person name="Henrissat B."/>
            <person name="Mortensen U.H."/>
            <person name="Larsen T.O."/>
            <person name="Devries R.P."/>
            <person name="Grigoriev I.V."/>
            <person name="Machida M."/>
            <person name="Baker S.E."/>
            <person name="Andersen M.R."/>
        </authorList>
    </citation>
    <scope>NUCLEOTIDE SEQUENCE [LARGE SCALE GENOMIC DNA]</scope>
    <source>
        <strain evidence="3 4">CBS 151.66</strain>
    </source>
</reference>
<keyword evidence="4" id="KW-1185">Reference proteome</keyword>
<protein>
    <recommendedName>
        <fullName evidence="5">GST N-terminal domain-containing protein</fullName>
    </recommendedName>
</protein>
<evidence type="ECO:0008006" key="5">
    <source>
        <dbReference type="Google" id="ProtNLM"/>
    </source>
</evidence>
<evidence type="ECO:0000259" key="1">
    <source>
        <dbReference type="Pfam" id="PF13417"/>
    </source>
</evidence>
<name>A0A5N5WLJ7_9EURO</name>
<sequence>MSSIVVYHYVESPVSQLVRWYLALREIDHSQCLQPMTRPRPDVAILGVGYRLIPLVAIDRDIFCDTPLILDELEARTKGQERTTPKVTAGDSHERFLRQWSTESVFPAVVPILPSNMPMLSDEFLRDRAQLTGPSLTRDQRKLLRPMGLSKLRQEFHFVETVLLAEDQLWILGTSEPSLGDLYAVWPFAWAISIPGALDGRFVSIATERSRAIKVTTVNGENARQAILGSSFRVDAEVFDKLDPCGYRLDSLVEVSPTDWGKNNPTRGKLVGLSVQEYILEVEEKSGGALRVHFPRRGFALKPVSTSKI</sequence>
<evidence type="ECO:0000313" key="4">
    <source>
        <dbReference type="Proteomes" id="UP000326565"/>
    </source>
</evidence>
<dbReference type="InterPro" id="IPR004045">
    <property type="entry name" value="Glutathione_S-Trfase_N"/>
</dbReference>
<feature type="domain" description="GST N-terminal" evidence="1">
    <location>
        <begin position="7"/>
        <end position="79"/>
    </location>
</feature>
<proteinExistence type="predicted"/>
<accession>A0A5N5WLJ7</accession>
<dbReference type="Gene3D" id="3.40.30.110">
    <property type="match status" value="2"/>
</dbReference>
<dbReference type="SUPFAM" id="SSF52833">
    <property type="entry name" value="Thioredoxin-like"/>
    <property type="match status" value="1"/>
</dbReference>
<dbReference type="EMBL" id="ML732418">
    <property type="protein sequence ID" value="KAB8068080.1"/>
    <property type="molecule type" value="Genomic_DNA"/>
</dbReference>
<gene>
    <name evidence="3" type="ORF">BDV29DRAFT_199657</name>
</gene>
<dbReference type="InterPro" id="IPR036249">
    <property type="entry name" value="Thioredoxin-like_sf"/>
</dbReference>
<dbReference type="Proteomes" id="UP000326565">
    <property type="component" value="Unassembled WGS sequence"/>
</dbReference>
<dbReference type="InterPro" id="IPR058268">
    <property type="entry name" value="DUF7962"/>
</dbReference>
<dbReference type="AlphaFoldDB" id="A0A5N5WLJ7"/>